<dbReference type="Proteomes" id="UP000026915">
    <property type="component" value="Chromosome 6"/>
</dbReference>
<evidence type="ECO:0000256" key="4">
    <source>
        <dbReference type="SAM" id="Phobius"/>
    </source>
</evidence>
<keyword evidence="2" id="KW-0677">Repeat</keyword>
<evidence type="ECO:0000259" key="6">
    <source>
        <dbReference type="PROSITE" id="PS51473"/>
    </source>
</evidence>
<dbReference type="AlphaFoldDB" id="A0A061GN63"/>
<feature type="compositionally biased region" description="Pro residues" evidence="3">
    <location>
        <begin position="251"/>
        <end position="263"/>
    </location>
</feature>
<evidence type="ECO:0000256" key="5">
    <source>
        <dbReference type="SAM" id="SignalP"/>
    </source>
</evidence>
<feature type="domain" description="Gnk2-homologous" evidence="6">
    <location>
        <begin position="136"/>
        <end position="243"/>
    </location>
</feature>
<organism evidence="7 8">
    <name type="scientific">Theobroma cacao</name>
    <name type="common">Cacao</name>
    <name type="synonym">Cocoa</name>
    <dbReference type="NCBI Taxonomy" id="3641"/>
    <lineage>
        <taxon>Eukaryota</taxon>
        <taxon>Viridiplantae</taxon>
        <taxon>Streptophyta</taxon>
        <taxon>Embryophyta</taxon>
        <taxon>Tracheophyta</taxon>
        <taxon>Spermatophyta</taxon>
        <taxon>Magnoliopsida</taxon>
        <taxon>eudicotyledons</taxon>
        <taxon>Gunneridae</taxon>
        <taxon>Pentapetalae</taxon>
        <taxon>rosids</taxon>
        <taxon>malvids</taxon>
        <taxon>Malvales</taxon>
        <taxon>Malvaceae</taxon>
        <taxon>Byttnerioideae</taxon>
        <taxon>Theobroma</taxon>
    </lineage>
</organism>
<dbReference type="eggNOG" id="ENOG502QWDY">
    <property type="taxonomic scope" value="Eukaryota"/>
</dbReference>
<evidence type="ECO:0000256" key="2">
    <source>
        <dbReference type="ARBA" id="ARBA00022737"/>
    </source>
</evidence>
<keyword evidence="4" id="KW-0812">Transmembrane</keyword>
<dbReference type="Gramene" id="EOY28549">
    <property type="protein sequence ID" value="EOY28549"/>
    <property type="gene ID" value="TCM_030088"/>
</dbReference>
<accession>A0A061GN63</accession>
<feature type="domain" description="Gnk2-homologous" evidence="6">
    <location>
        <begin position="27"/>
        <end position="130"/>
    </location>
</feature>
<dbReference type="Pfam" id="PF01657">
    <property type="entry name" value="Stress-antifung"/>
    <property type="match status" value="2"/>
</dbReference>
<evidence type="ECO:0000256" key="3">
    <source>
        <dbReference type="SAM" id="MobiDB-lite"/>
    </source>
</evidence>
<evidence type="ECO:0000313" key="8">
    <source>
        <dbReference type="Proteomes" id="UP000026915"/>
    </source>
</evidence>
<reference evidence="7 8" key="1">
    <citation type="journal article" date="2013" name="Genome Biol.">
        <title>The genome sequence of the most widely cultivated cacao type and its use to identify candidate genes regulating pod color.</title>
        <authorList>
            <person name="Motamayor J.C."/>
            <person name="Mockaitis K."/>
            <person name="Schmutz J."/>
            <person name="Haiminen N."/>
            <person name="Iii D.L."/>
            <person name="Cornejo O."/>
            <person name="Findley S.D."/>
            <person name="Zheng P."/>
            <person name="Utro F."/>
            <person name="Royaert S."/>
            <person name="Saski C."/>
            <person name="Jenkins J."/>
            <person name="Podicheti R."/>
            <person name="Zhao M."/>
            <person name="Scheffler B.E."/>
            <person name="Stack J.C."/>
            <person name="Feltus F.A."/>
            <person name="Mustiga G.M."/>
            <person name="Amores F."/>
            <person name="Phillips W."/>
            <person name="Marelli J.P."/>
            <person name="May G.D."/>
            <person name="Shapiro H."/>
            <person name="Ma J."/>
            <person name="Bustamante C.D."/>
            <person name="Schnell R.J."/>
            <person name="Main D."/>
            <person name="Gilbert D."/>
            <person name="Parida L."/>
            <person name="Kuhn D.N."/>
        </authorList>
    </citation>
    <scope>NUCLEOTIDE SEQUENCE [LARGE SCALE GENOMIC DNA]</scope>
    <source>
        <strain evidence="8">cv. Matina 1-6</strain>
    </source>
</reference>
<gene>
    <name evidence="7" type="ORF">TCM_030088</name>
</gene>
<dbReference type="EMBL" id="CM001884">
    <property type="protein sequence ID" value="EOY28549.1"/>
    <property type="molecule type" value="Genomic_DNA"/>
</dbReference>
<dbReference type="InterPro" id="IPR002902">
    <property type="entry name" value="GNK2"/>
</dbReference>
<dbReference type="FunFam" id="3.30.430.20:FF:000002">
    <property type="entry name" value="Cysteine-rich receptor-like protein kinase 10"/>
    <property type="match status" value="1"/>
</dbReference>
<name>A0A061GN63_THECC</name>
<keyword evidence="1 5" id="KW-0732">Signal</keyword>
<keyword evidence="8" id="KW-1185">Reference proteome</keyword>
<dbReference type="STRING" id="3641.A0A061GN63"/>
<dbReference type="PANTHER" id="PTHR32099">
    <property type="entry name" value="CYSTEINE-RICH REPEAT SECRETORY PROTEIN"/>
    <property type="match status" value="1"/>
</dbReference>
<dbReference type="InParanoid" id="A0A061GN63"/>
<dbReference type="PROSITE" id="PS51473">
    <property type="entry name" value="GNK2"/>
    <property type="match status" value="2"/>
</dbReference>
<dbReference type="GO" id="GO:0016301">
    <property type="term" value="F:kinase activity"/>
    <property type="evidence" value="ECO:0007669"/>
    <property type="project" value="UniProtKB-KW"/>
</dbReference>
<evidence type="ECO:0000313" key="7">
    <source>
        <dbReference type="EMBL" id="EOY28549.1"/>
    </source>
</evidence>
<keyword evidence="4" id="KW-1133">Transmembrane helix</keyword>
<keyword evidence="7" id="KW-0418">Kinase</keyword>
<feature type="transmembrane region" description="Helical" evidence="4">
    <location>
        <begin position="316"/>
        <end position="339"/>
    </location>
</feature>
<proteinExistence type="predicted"/>
<feature type="signal peptide" evidence="5">
    <location>
        <begin position="1"/>
        <end position="23"/>
    </location>
</feature>
<keyword evidence="7" id="KW-0675">Receptor</keyword>
<feature type="chain" id="PRO_5001599013" evidence="5">
    <location>
        <begin position="24"/>
        <end position="343"/>
    </location>
</feature>
<dbReference type="InterPro" id="IPR038408">
    <property type="entry name" value="GNK2_sf"/>
</dbReference>
<dbReference type="PANTHER" id="PTHR32099:SF51">
    <property type="entry name" value="CYSTEINE-RICH RECEPTOR-LIKE PROTEIN KINASE 25 ISOFORM X1"/>
    <property type="match status" value="1"/>
</dbReference>
<keyword evidence="7" id="KW-0808">Transferase</keyword>
<feature type="region of interest" description="Disordered" evidence="3">
    <location>
        <begin position="251"/>
        <end position="275"/>
    </location>
</feature>
<protein>
    <submittedName>
        <fullName evidence="7">Receptor protein kinase isoform 1</fullName>
    </submittedName>
</protein>
<dbReference type="Gene3D" id="3.30.430.20">
    <property type="entry name" value="Gnk2 domain, C-X8-C-X2-C motif"/>
    <property type="match status" value="2"/>
</dbReference>
<sequence length="343" mass="37843">MECSGRLLFYCSLILSLAALALADDPYFECGFVEDRGNYTANSSYQANLNRIVSQLSSLTEFNYGFFNLSAGESPDEVKAIALCTGDRTQDECNSCLHRTATELIQRCPWHKEATAWSEFCLVRYANRDIFGQLESEPRTCAFNTRKASNPVQFNDGLSELLNNLSNIAAAGGPLRKYAAGNATAGNLQTIYAAVQCTPDMDKQNCTHCLDDGKAEFLNCCYGRIGCRVLRPTCILRFESNPFYHTAVPLPSLPPSPTPPGPTTSPTSIGGGNQQNGRRGLIARCRFLYDSKLCLNVKLLRRFTYLCSKTVDICAVFFFCHLGLVTLLFSYMHISAAVFGSFC</sequence>
<dbReference type="FunFam" id="3.30.430.20:FF:000003">
    <property type="entry name" value="Cysteine-rich RLK (RECEPTOR-like protein kinase) 10"/>
    <property type="match status" value="1"/>
</dbReference>
<keyword evidence="4" id="KW-0472">Membrane</keyword>
<evidence type="ECO:0000256" key="1">
    <source>
        <dbReference type="ARBA" id="ARBA00022729"/>
    </source>
</evidence>
<dbReference type="CDD" id="cd23509">
    <property type="entry name" value="Gnk2-like"/>
    <property type="match status" value="2"/>
</dbReference>